<dbReference type="AlphaFoldDB" id="A0A9W6GAL4"/>
<dbReference type="Proteomes" id="UP001144313">
    <property type="component" value="Unassembled WGS sequence"/>
</dbReference>
<comment type="caution">
    <text evidence="2">The sequence shown here is derived from an EMBL/GenBank/DDBJ whole genome shotgun (WGS) entry which is preliminary data.</text>
</comment>
<evidence type="ECO:0000256" key="1">
    <source>
        <dbReference type="SAM" id="MobiDB-lite"/>
    </source>
</evidence>
<organism evidence="2 3">
    <name type="scientific">Glycomyces algeriensis</name>
    <dbReference type="NCBI Taxonomy" id="256037"/>
    <lineage>
        <taxon>Bacteria</taxon>
        <taxon>Bacillati</taxon>
        <taxon>Actinomycetota</taxon>
        <taxon>Actinomycetes</taxon>
        <taxon>Glycomycetales</taxon>
        <taxon>Glycomycetaceae</taxon>
        <taxon>Glycomyces</taxon>
    </lineage>
</organism>
<dbReference type="EMBL" id="BSDT01000001">
    <property type="protein sequence ID" value="GLI43406.1"/>
    <property type="molecule type" value="Genomic_DNA"/>
</dbReference>
<proteinExistence type="predicted"/>
<keyword evidence="3" id="KW-1185">Reference proteome</keyword>
<evidence type="ECO:0000313" key="3">
    <source>
        <dbReference type="Proteomes" id="UP001144313"/>
    </source>
</evidence>
<evidence type="ECO:0000313" key="2">
    <source>
        <dbReference type="EMBL" id="GLI43406.1"/>
    </source>
</evidence>
<name>A0A9W6GAL4_9ACTN</name>
<sequence length="71" mass="7616">MAVVEVGGGHNQNQGQSDPVGEVVDLRVSREHPVLSAGLCGKCNEISSVLWASVVVACKEFKRDQMPSLCY</sequence>
<gene>
    <name evidence="2" type="ORF">GALLR39Z86_32560</name>
</gene>
<feature type="compositionally biased region" description="Gly residues" evidence="1">
    <location>
        <begin position="1"/>
        <end position="10"/>
    </location>
</feature>
<feature type="region of interest" description="Disordered" evidence="1">
    <location>
        <begin position="1"/>
        <end position="20"/>
    </location>
</feature>
<reference evidence="2" key="1">
    <citation type="submission" date="2022-12" db="EMBL/GenBank/DDBJ databases">
        <title>Reference genome sequencing for broad-spectrum identification of bacterial and archaeal isolates by mass spectrometry.</title>
        <authorList>
            <person name="Sekiguchi Y."/>
            <person name="Tourlousse D.M."/>
        </authorList>
    </citation>
    <scope>NUCLEOTIDE SEQUENCE</scope>
    <source>
        <strain evidence="2">LLR39Z86</strain>
    </source>
</reference>
<protein>
    <submittedName>
        <fullName evidence="2">Uncharacterized protein</fullName>
    </submittedName>
</protein>
<accession>A0A9W6GAL4</accession>